<keyword evidence="2" id="KW-1185">Reference proteome</keyword>
<evidence type="ECO:0000313" key="1">
    <source>
        <dbReference type="EMBL" id="MEU0155508.1"/>
    </source>
</evidence>
<dbReference type="Proteomes" id="UP001550348">
    <property type="component" value="Unassembled WGS sequence"/>
</dbReference>
<dbReference type="RefSeq" id="WP_355667099.1">
    <property type="nucleotide sequence ID" value="NZ_JBEXRX010000112.1"/>
</dbReference>
<comment type="caution">
    <text evidence="1">The sequence shown here is derived from an EMBL/GenBank/DDBJ whole genome shotgun (WGS) entry which is preliminary data.</text>
</comment>
<organism evidence="1 2">
    <name type="scientific">Micromonospora fulviviridis</name>
    <dbReference type="NCBI Taxonomy" id="47860"/>
    <lineage>
        <taxon>Bacteria</taxon>
        <taxon>Bacillati</taxon>
        <taxon>Actinomycetota</taxon>
        <taxon>Actinomycetes</taxon>
        <taxon>Micromonosporales</taxon>
        <taxon>Micromonosporaceae</taxon>
        <taxon>Micromonospora</taxon>
    </lineage>
</organism>
<evidence type="ECO:0008006" key="3">
    <source>
        <dbReference type="Google" id="ProtNLM"/>
    </source>
</evidence>
<reference evidence="1 2" key="1">
    <citation type="submission" date="2024-06" db="EMBL/GenBank/DDBJ databases">
        <title>The Natural Products Discovery Center: Release of the First 8490 Sequenced Strains for Exploring Actinobacteria Biosynthetic Diversity.</title>
        <authorList>
            <person name="Kalkreuter E."/>
            <person name="Kautsar S.A."/>
            <person name="Yang D."/>
            <person name="Bader C.D."/>
            <person name="Teijaro C.N."/>
            <person name="Fluegel L."/>
            <person name="Davis C.M."/>
            <person name="Simpson J.R."/>
            <person name="Lauterbach L."/>
            <person name="Steele A.D."/>
            <person name="Gui C."/>
            <person name="Meng S."/>
            <person name="Li G."/>
            <person name="Viehrig K."/>
            <person name="Ye F."/>
            <person name="Su P."/>
            <person name="Kiefer A.F."/>
            <person name="Nichols A."/>
            <person name="Cepeda A.J."/>
            <person name="Yan W."/>
            <person name="Fan B."/>
            <person name="Jiang Y."/>
            <person name="Adhikari A."/>
            <person name="Zheng C.-J."/>
            <person name="Schuster L."/>
            <person name="Cowan T.M."/>
            <person name="Smanski M.J."/>
            <person name="Chevrette M.G."/>
            <person name="De Carvalho L.P.S."/>
            <person name="Shen B."/>
        </authorList>
    </citation>
    <scope>NUCLEOTIDE SEQUENCE [LARGE SCALE GENOMIC DNA]</scope>
    <source>
        <strain evidence="1 2">NPDC006286</strain>
    </source>
</reference>
<gene>
    <name evidence="1" type="ORF">ABZ071_27110</name>
</gene>
<evidence type="ECO:0000313" key="2">
    <source>
        <dbReference type="Proteomes" id="UP001550348"/>
    </source>
</evidence>
<dbReference type="InterPro" id="IPR027417">
    <property type="entry name" value="P-loop_NTPase"/>
</dbReference>
<proteinExistence type="predicted"/>
<dbReference type="SUPFAM" id="SSF52540">
    <property type="entry name" value="P-loop containing nucleoside triphosphate hydrolases"/>
    <property type="match status" value="1"/>
</dbReference>
<sequence length="364" mass="39935">MAAHIYAAAPGGPRGTGGLPTYKRSAAENGIWCCYDHGKAIDSDGGNSFSVAELHAWKRLHEARKSLDMHGVALDNYGLVESISINSAPATLSGRKFNLGMRNIIAGRNGSGKTLLTRLIGSTANPQYVAEISQRRDVDIAVRWFDPRTHQVATKGRRGEVSHILDGRPVPYVARPYKTVLISDWHRTSIDSLPSLARLLDVNTTAIKGILTSIPESSSMVKEVYVNKDSVQYVIVHNGRTYRMAADKPGHHPPLVSDLVLMEVVAVHAQHHAMVEPTFLVLDGFLDMYHTQAQFAVLQRLEQAVGHAQLAVISHSPLIIQEFAHWSLADLDERSHHPQFDPRSPIDLEVQTGSLDDGTGTFIA</sequence>
<name>A0ABV2VRU3_9ACTN</name>
<accession>A0ABV2VRU3</accession>
<dbReference type="EMBL" id="JBEXRX010000112">
    <property type="protein sequence ID" value="MEU0155508.1"/>
    <property type="molecule type" value="Genomic_DNA"/>
</dbReference>
<protein>
    <recommendedName>
        <fullName evidence="3">ATP-binding protein</fullName>
    </recommendedName>
</protein>